<sequence length="495" mass="49478">MPAERIVAALGDVSNIAASTHCATRLRIAVVDPAAVDERALAGIDGVLGVARVGEQVQIVVGPRRVASTHEALRELVDAAAAAAPAPGEAPVPDEADGASGRRWLRPVTVVMDVIVPLLPTFVAGGLLLGLHNLLTAPGILGPAAAVEALPGISGIAALIGILGVGVFTLLPVIVGFSAALRFGTSPYLGAAMGAALVVAPFLVDAGVFPALRLDGAGGWTIAGVDVLGIDYRGTVVPMIAVAYVLARVERLWTRLLGGTARYLFVPTLTLLVTGLLAFLVIGPVLGWLGDGLAALLTAAYEATGMIGGALFGALYPLLVVTGTHQSLVSVELGLLGQGGSFIFPVAGAANLAQAGACFAVALLARRRSSMRALAAGAGLPACLGIAEPAIFGITLRLQFPLVAAVIASAAGGAMLAAWNVQAVTLGAAGVLGIASIAPGLGIPYLASVATSAVVAFGLTLGWGRLRRRPIDDGAPGADLRPPAAHPGGLGTLET</sequence>
<evidence type="ECO:0000256" key="12">
    <source>
        <dbReference type="SAM" id="MobiDB-lite"/>
    </source>
</evidence>
<evidence type="ECO:0000313" key="16">
    <source>
        <dbReference type="EMBL" id="AUG28429.1"/>
    </source>
</evidence>
<feature type="domain" description="PTS EIIC type-1" evidence="15">
    <location>
        <begin position="122"/>
        <end position="479"/>
    </location>
</feature>
<dbReference type="CDD" id="cd00212">
    <property type="entry name" value="PTS_IIB_glc"/>
    <property type="match status" value="1"/>
</dbReference>
<keyword evidence="6" id="KW-0598">Phosphotransferase system</keyword>
<comment type="subcellular location">
    <subcellularLocation>
        <location evidence="1">Cell membrane</location>
        <topology evidence="1">Multi-pass membrane protein</topology>
    </subcellularLocation>
</comment>
<evidence type="ECO:0000256" key="9">
    <source>
        <dbReference type="ARBA" id="ARBA00022989"/>
    </source>
</evidence>
<evidence type="ECO:0000256" key="2">
    <source>
        <dbReference type="ARBA" id="ARBA00022448"/>
    </source>
</evidence>
<protein>
    <submittedName>
        <fullName evidence="16">PTS beta-glucoside transporter subunit EIIBCA</fullName>
    </submittedName>
</protein>
<dbReference type="PANTHER" id="PTHR30175:SF1">
    <property type="entry name" value="PTS SYSTEM ARBUTIN-, CELLOBIOSE-, AND SALICIN-SPECIFIC EIIBC COMPONENT-RELATED"/>
    <property type="match status" value="1"/>
</dbReference>
<keyword evidence="5" id="KW-0808">Transferase</keyword>
<evidence type="ECO:0000256" key="6">
    <source>
        <dbReference type="ARBA" id="ARBA00022683"/>
    </source>
</evidence>
<proteinExistence type="predicted"/>
<evidence type="ECO:0000256" key="7">
    <source>
        <dbReference type="ARBA" id="ARBA00022692"/>
    </source>
</evidence>
<dbReference type="Pfam" id="PF02378">
    <property type="entry name" value="PTS_EIIC"/>
    <property type="match status" value="1"/>
</dbReference>
<evidence type="ECO:0000256" key="5">
    <source>
        <dbReference type="ARBA" id="ARBA00022679"/>
    </source>
</evidence>
<name>A0A2K9DC62_9MICO</name>
<evidence type="ECO:0000256" key="4">
    <source>
        <dbReference type="ARBA" id="ARBA00022597"/>
    </source>
</evidence>
<dbReference type="AlphaFoldDB" id="A0A2K9DC62"/>
<feature type="transmembrane region" description="Helical" evidence="13">
    <location>
        <begin position="371"/>
        <end position="393"/>
    </location>
</feature>
<evidence type="ECO:0000256" key="11">
    <source>
        <dbReference type="PROSITE-ProRule" id="PRU00421"/>
    </source>
</evidence>
<evidence type="ECO:0000313" key="17">
    <source>
        <dbReference type="Proteomes" id="UP000233276"/>
    </source>
</evidence>
<keyword evidence="8" id="KW-0418">Kinase</keyword>
<evidence type="ECO:0000256" key="13">
    <source>
        <dbReference type="SAM" id="Phobius"/>
    </source>
</evidence>
<evidence type="ECO:0000256" key="8">
    <source>
        <dbReference type="ARBA" id="ARBA00022777"/>
    </source>
</evidence>
<evidence type="ECO:0000259" key="14">
    <source>
        <dbReference type="PROSITE" id="PS51098"/>
    </source>
</evidence>
<feature type="transmembrane region" description="Helical" evidence="13">
    <location>
        <begin position="188"/>
        <end position="212"/>
    </location>
</feature>
<feature type="transmembrane region" description="Helical" evidence="13">
    <location>
        <begin position="232"/>
        <end position="249"/>
    </location>
</feature>
<organism evidence="16 17">
    <name type="scientific">Microbacterium hominis</name>
    <dbReference type="NCBI Taxonomy" id="162426"/>
    <lineage>
        <taxon>Bacteria</taxon>
        <taxon>Bacillati</taxon>
        <taxon>Actinomycetota</taxon>
        <taxon>Actinomycetes</taxon>
        <taxon>Micrococcales</taxon>
        <taxon>Microbacteriaceae</taxon>
        <taxon>Microbacterium</taxon>
    </lineage>
</organism>
<feature type="transmembrane region" description="Helical" evidence="13">
    <location>
        <begin position="110"/>
        <end position="135"/>
    </location>
</feature>
<keyword evidence="10 13" id="KW-0472">Membrane</keyword>
<feature type="transmembrane region" description="Helical" evidence="13">
    <location>
        <begin position="155"/>
        <end position="181"/>
    </location>
</feature>
<dbReference type="InterPro" id="IPR013013">
    <property type="entry name" value="PTS_EIIC_1"/>
</dbReference>
<dbReference type="PROSITE" id="PS51098">
    <property type="entry name" value="PTS_EIIB_TYPE_1"/>
    <property type="match status" value="1"/>
</dbReference>
<feature type="transmembrane region" description="Helical" evidence="13">
    <location>
        <begin position="303"/>
        <end position="321"/>
    </location>
</feature>
<dbReference type="InterPro" id="IPR001996">
    <property type="entry name" value="PTS_IIB_1"/>
</dbReference>
<dbReference type="Gene3D" id="3.30.1360.60">
    <property type="entry name" value="Glucose permease domain IIB"/>
    <property type="match status" value="1"/>
</dbReference>
<keyword evidence="2" id="KW-0813">Transport</keyword>
<keyword evidence="7 13" id="KW-0812">Transmembrane</keyword>
<reference evidence="16 17" key="1">
    <citation type="submission" date="2017-12" db="EMBL/GenBank/DDBJ databases">
        <title>Isolation and characterization of estrogens degradatiion strain Microbacterium hominis SJTG1.</title>
        <authorList>
            <person name="Xiong W."/>
            <person name="Yin C."/>
            <person name="Zheng D."/>
            <person name="Liang R."/>
        </authorList>
    </citation>
    <scope>NUCLEOTIDE SEQUENCE [LARGE SCALE GENOMIC DNA]</scope>
    <source>
        <strain evidence="16 17">SJTG1</strain>
    </source>
</reference>
<dbReference type="PROSITE" id="PS01035">
    <property type="entry name" value="PTS_EIIB_TYPE_1_CYS"/>
    <property type="match status" value="1"/>
</dbReference>
<evidence type="ECO:0000256" key="1">
    <source>
        <dbReference type="ARBA" id="ARBA00004651"/>
    </source>
</evidence>
<feature type="transmembrane region" description="Helical" evidence="13">
    <location>
        <begin position="400"/>
        <end position="421"/>
    </location>
</feature>
<keyword evidence="3" id="KW-1003">Cell membrane</keyword>
<evidence type="ECO:0000256" key="10">
    <source>
        <dbReference type="ARBA" id="ARBA00023136"/>
    </source>
</evidence>
<accession>A0A2K9DC62</accession>
<feature type="region of interest" description="Disordered" evidence="12">
    <location>
        <begin position="474"/>
        <end position="495"/>
    </location>
</feature>
<evidence type="ECO:0000256" key="3">
    <source>
        <dbReference type="ARBA" id="ARBA00022475"/>
    </source>
</evidence>
<feature type="transmembrane region" description="Helical" evidence="13">
    <location>
        <begin position="342"/>
        <end position="365"/>
    </location>
</feature>
<dbReference type="PROSITE" id="PS51103">
    <property type="entry name" value="PTS_EIIC_TYPE_1"/>
    <property type="match status" value="1"/>
</dbReference>
<feature type="domain" description="PTS EIIB type-1" evidence="14">
    <location>
        <begin position="1"/>
        <end position="83"/>
    </location>
</feature>
<dbReference type="GO" id="GO:0005886">
    <property type="term" value="C:plasma membrane"/>
    <property type="evidence" value="ECO:0007669"/>
    <property type="project" value="UniProtKB-SubCell"/>
</dbReference>
<feature type="active site" description="Phosphocysteine intermediate; for EIIB activity" evidence="11">
    <location>
        <position position="22"/>
    </location>
</feature>
<dbReference type="InterPro" id="IPR036878">
    <property type="entry name" value="Glu_permease_IIB"/>
</dbReference>
<dbReference type="EMBL" id="CP025299">
    <property type="protein sequence ID" value="AUG28429.1"/>
    <property type="molecule type" value="Genomic_DNA"/>
</dbReference>
<keyword evidence="4" id="KW-0762">Sugar transport</keyword>
<dbReference type="KEGG" id="mhos:CXR34_02455"/>
<dbReference type="InterPro" id="IPR050558">
    <property type="entry name" value="PTS_Sugar-Specific_Components"/>
</dbReference>
<evidence type="ECO:0000259" key="15">
    <source>
        <dbReference type="PROSITE" id="PS51103"/>
    </source>
</evidence>
<dbReference type="SUPFAM" id="SSF55604">
    <property type="entry name" value="Glucose permease domain IIB"/>
    <property type="match status" value="1"/>
</dbReference>
<dbReference type="GO" id="GO:0090589">
    <property type="term" value="F:protein-phosphocysteine-trehalose phosphotransferase system transporter activity"/>
    <property type="evidence" value="ECO:0007669"/>
    <property type="project" value="TreeGrafter"/>
</dbReference>
<dbReference type="GO" id="GO:0009401">
    <property type="term" value="P:phosphoenolpyruvate-dependent sugar phosphotransferase system"/>
    <property type="evidence" value="ECO:0007669"/>
    <property type="project" value="UniProtKB-KW"/>
</dbReference>
<dbReference type="RefSeq" id="WP_101305440.1">
    <property type="nucleotide sequence ID" value="NZ_CP025299.1"/>
</dbReference>
<dbReference type="GO" id="GO:0016301">
    <property type="term" value="F:kinase activity"/>
    <property type="evidence" value="ECO:0007669"/>
    <property type="project" value="UniProtKB-KW"/>
</dbReference>
<dbReference type="Pfam" id="PF00367">
    <property type="entry name" value="PTS_EIIB"/>
    <property type="match status" value="1"/>
</dbReference>
<dbReference type="Proteomes" id="UP000233276">
    <property type="component" value="Chromosome"/>
</dbReference>
<feature type="transmembrane region" description="Helical" evidence="13">
    <location>
        <begin position="261"/>
        <end position="283"/>
    </location>
</feature>
<dbReference type="InterPro" id="IPR003352">
    <property type="entry name" value="PTS_EIIC"/>
</dbReference>
<dbReference type="PANTHER" id="PTHR30175">
    <property type="entry name" value="PHOSPHOTRANSFERASE SYSTEM TRANSPORT PROTEIN"/>
    <property type="match status" value="1"/>
</dbReference>
<feature type="transmembrane region" description="Helical" evidence="13">
    <location>
        <begin position="441"/>
        <end position="463"/>
    </location>
</feature>
<keyword evidence="9 13" id="KW-1133">Transmembrane helix</keyword>
<gene>
    <name evidence="16" type="ORF">CXR34_02455</name>
</gene>
<dbReference type="GO" id="GO:0008982">
    <property type="term" value="F:protein-N(PI)-phosphohistidine-sugar phosphotransferase activity"/>
    <property type="evidence" value="ECO:0007669"/>
    <property type="project" value="InterPro"/>
</dbReference>
<dbReference type="InterPro" id="IPR018113">
    <property type="entry name" value="PTrfase_EIIB_Cys"/>
</dbReference>
<dbReference type="GO" id="GO:0015771">
    <property type="term" value="P:trehalose transport"/>
    <property type="evidence" value="ECO:0007669"/>
    <property type="project" value="TreeGrafter"/>
</dbReference>